<feature type="transmembrane region" description="Helical" evidence="8">
    <location>
        <begin position="47"/>
        <end position="65"/>
    </location>
</feature>
<name>G8YCV8_PICSO</name>
<comment type="subcellular location">
    <subcellularLocation>
        <location evidence="1">Endoplasmic reticulum membrane</location>
        <topology evidence="1">Multi-pass membrane protein</topology>
    </subcellularLocation>
</comment>
<dbReference type="PANTHER" id="PTHR20994:SF0">
    <property type="entry name" value="ER MEMBRANE PROTEIN COMPLEX SUBUNIT 6"/>
    <property type="match status" value="1"/>
</dbReference>
<keyword evidence="10" id="KW-1185">Reference proteome</keyword>
<dbReference type="STRING" id="559304.G8YCV8"/>
<accession>G8YCV8</accession>
<evidence type="ECO:0000256" key="7">
    <source>
        <dbReference type="ARBA" id="ARBA00023136"/>
    </source>
</evidence>
<dbReference type="OrthoDB" id="16510at2759"/>
<evidence type="ECO:0000256" key="1">
    <source>
        <dbReference type="ARBA" id="ARBA00004477"/>
    </source>
</evidence>
<evidence type="ECO:0000256" key="5">
    <source>
        <dbReference type="ARBA" id="ARBA00022824"/>
    </source>
</evidence>
<dbReference type="EMBL" id="FO082050">
    <property type="protein sequence ID" value="CCE82789.1"/>
    <property type="molecule type" value="Genomic_DNA"/>
</dbReference>
<keyword evidence="7 8" id="KW-0472">Membrane</keyword>
<feature type="transmembrane region" description="Helical" evidence="8">
    <location>
        <begin position="21"/>
        <end position="41"/>
    </location>
</feature>
<dbReference type="Pfam" id="PF07019">
    <property type="entry name" value="EMC6"/>
    <property type="match status" value="1"/>
</dbReference>
<dbReference type="InterPro" id="IPR029008">
    <property type="entry name" value="EMC6-like"/>
</dbReference>
<keyword evidence="4 8" id="KW-0812">Transmembrane</keyword>
<dbReference type="OMA" id="YPGFLFY"/>
<dbReference type="HOGENOM" id="CLU_110781_4_1_1"/>
<dbReference type="PANTHER" id="PTHR20994">
    <property type="entry name" value="ER MEMBRANE PROTEIN COMPLEX SUBUNIT 6"/>
    <property type="match status" value="1"/>
</dbReference>
<dbReference type="Proteomes" id="UP000005222">
    <property type="component" value="Chromosome J"/>
</dbReference>
<organism evidence="9 10">
    <name type="scientific">Pichia sorbitophila (strain ATCC MYA-4447 / BCRC 22081 / CBS 7064 / NBRC 10061 / NRRL Y-12695)</name>
    <name type="common">Hybrid yeast</name>
    <dbReference type="NCBI Taxonomy" id="559304"/>
    <lineage>
        <taxon>Eukaryota</taxon>
        <taxon>Fungi</taxon>
        <taxon>Dikarya</taxon>
        <taxon>Ascomycota</taxon>
        <taxon>Saccharomycotina</taxon>
        <taxon>Pichiomycetes</taxon>
        <taxon>Debaryomycetaceae</taxon>
        <taxon>Millerozyma</taxon>
    </lineage>
</organism>
<reference evidence="9 10" key="1">
    <citation type="journal article" date="2012" name="G3 (Bethesda)">
        <title>Pichia sorbitophila, an interspecies yeast hybrid reveals early steps of genome resolution following polyploidization.</title>
        <authorList>
            <person name="Leh Louis V."/>
            <person name="Despons L."/>
            <person name="Friedrich A."/>
            <person name="Martin T."/>
            <person name="Durrens P."/>
            <person name="Casaregola S."/>
            <person name="Neuveglise C."/>
            <person name="Fairhead C."/>
            <person name="Marck C."/>
            <person name="Cruz J.A."/>
            <person name="Straub M.L."/>
            <person name="Kugler V."/>
            <person name="Sacerdot C."/>
            <person name="Uzunov Z."/>
            <person name="Thierry A."/>
            <person name="Weiss S."/>
            <person name="Bleykasten C."/>
            <person name="De Montigny J."/>
            <person name="Jacques N."/>
            <person name="Jung P."/>
            <person name="Lemaire M."/>
            <person name="Mallet S."/>
            <person name="Morel G."/>
            <person name="Richard G.F."/>
            <person name="Sarkar A."/>
            <person name="Savel G."/>
            <person name="Schacherer J."/>
            <person name="Seret M.L."/>
            <person name="Talla E."/>
            <person name="Samson G."/>
            <person name="Jubin C."/>
            <person name="Poulain J."/>
            <person name="Vacherie B."/>
            <person name="Barbe V."/>
            <person name="Pelletier E."/>
            <person name="Sherman D.J."/>
            <person name="Westhof E."/>
            <person name="Weissenbach J."/>
            <person name="Baret P.V."/>
            <person name="Wincker P."/>
            <person name="Gaillardin C."/>
            <person name="Dujon B."/>
            <person name="Souciet J.L."/>
        </authorList>
    </citation>
    <scope>NUCLEOTIDE SEQUENCE [LARGE SCALE GENOMIC DNA]</scope>
    <source>
        <strain evidence="10">ATCC MYA-4447 / BCRC 22081 / CBS 7064 / NBRC 10061 / NRRL Y-12695</strain>
    </source>
</reference>
<dbReference type="InParanoid" id="G8YCV8"/>
<gene>
    <name evidence="9" type="primary">Piso0_002535</name>
    <name evidence="9" type="ORF">GNLVRS01_PISO0J14111g</name>
</gene>
<proteinExistence type="inferred from homology"/>
<dbReference type="GO" id="GO:0072546">
    <property type="term" value="C:EMC complex"/>
    <property type="evidence" value="ECO:0007669"/>
    <property type="project" value="InterPro"/>
</dbReference>
<evidence type="ECO:0000256" key="3">
    <source>
        <dbReference type="ARBA" id="ARBA00020827"/>
    </source>
</evidence>
<dbReference type="GO" id="GO:0000045">
    <property type="term" value="P:autophagosome assembly"/>
    <property type="evidence" value="ECO:0007669"/>
    <property type="project" value="TreeGrafter"/>
</dbReference>
<dbReference type="FunCoup" id="G8YCV8">
    <property type="interactions" value="45"/>
</dbReference>
<dbReference type="GO" id="GO:0034975">
    <property type="term" value="P:protein folding in endoplasmic reticulum"/>
    <property type="evidence" value="ECO:0007669"/>
    <property type="project" value="TreeGrafter"/>
</dbReference>
<protein>
    <recommendedName>
        <fullName evidence="3">ER membrane protein complex subunit 6</fullName>
    </recommendedName>
</protein>
<evidence type="ECO:0000256" key="2">
    <source>
        <dbReference type="ARBA" id="ARBA00009436"/>
    </source>
</evidence>
<evidence type="ECO:0000313" key="10">
    <source>
        <dbReference type="Proteomes" id="UP000005222"/>
    </source>
</evidence>
<dbReference type="AlphaFoldDB" id="G8YCV8"/>
<evidence type="ECO:0000313" key="9">
    <source>
        <dbReference type="EMBL" id="CCE82789.1"/>
    </source>
</evidence>
<sequence>MSKKRELIYYIPNIESNKKDLQYVHDVTSLTLGIGSGILTLESYKGFLLYIFGYTAVNLLFYFVCCNKKAASFFRKPFHEIFLEDILSDMPGFVMMWCLTYALVR</sequence>
<evidence type="ECO:0000256" key="4">
    <source>
        <dbReference type="ARBA" id="ARBA00022692"/>
    </source>
</evidence>
<dbReference type="eggNOG" id="KOG4455">
    <property type="taxonomic scope" value="Eukaryota"/>
</dbReference>
<dbReference type="InterPro" id="IPR008504">
    <property type="entry name" value="Emc6"/>
</dbReference>
<evidence type="ECO:0000256" key="8">
    <source>
        <dbReference type="SAM" id="Phobius"/>
    </source>
</evidence>
<evidence type="ECO:0000256" key="6">
    <source>
        <dbReference type="ARBA" id="ARBA00022989"/>
    </source>
</evidence>
<keyword evidence="5" id="KW-0256">Endoplasmic reticulum</keyword>
<keyword evidence="6 8" id="KW-1133">Transmembrane helix</keyword>
<comment type="similarity">
    <text evidence="2">Belongs to the EMC6 family.</text>
</comment>